<dbReference type="SUPFAM" id="SSF88713">
    <property type="entry name" value="Glycoside hydrolase/deacetylase"/>
    <property type="match status" value="1"/>
</dbReference>
<accession>F5XK57</accession>
<keyword evidence="3" id="KW-0378">Hydrolase</keyword>
<feature type="compositionally biased region" description="Low complexity" evidence="1">
    <location>
        <begin position="66"/>
        <end position="120"/>
    </location>
</feature>
<feature type="compositionally biased region" description="Polar residues" evidence="1">
    <location>
        <begin position="37"/>
        <end position="60"/>
    </location>
</feature>
<protein>
    <submittedName>
        <fullName evidence="3">Putative hydrolase</fullName>
    </submittedName>
</protein>
<dbReference type="STRING" id="1032480.MLP_05390"/>
<dbReference type="CDD" id="cd10917">
    <property type="entry name" value="CE4_NodB_like_6s_7s"/>
    <property type="match status" value="1"/>
</dbReference>
<dbReference type="Gene3D" id="3.20.20.370">
    <property type="entry name" value="Glycoside hydrolase/deacetylase"/>
    <property type="match status" value="1"/>
</dbReference>
<dbReference type="InterPro" id="IPR050248">
    <property type="entry name" value="Polysacc_deacetylase_ArnD"/>
</dbReference>
<dbReference type="InterPro" id="IPR002509">
    <property type="entry name" value="NODB_dom"/>
</dbReference>
<dbReference type="GO" id="GO:0005975">
    <property type="term" value="P:carbohydrate metabolic process"/>
    <property type="evidence" value="ECO:0007669"/>
    <property type="project" value="InterPro"/>
</dbReference>
<evidence type="ECO:0000313" key="4">
    <source>
        <dbReference type="Proteomes" id="UP000007947"/>
    </source>
</evidence>
<sequence>MIFRRIVLTLVLTLLAAVTIGVIVGLDESTRSNLASKLSNDPITSPSPEPVTSASGSPTAKPSKMPTPASTASRSPKPTSSAASTTPSTASPSTTRSSSPKPRTSASSSAKPKPTKSSTTKPKKGKVVYLTFDDGPSPYTPQILAILRATGSTATFFQLGVNRPGHDATIAAIKAQGSKIANHTYNHPNLTLQSDAEVQRQLRGGPKAKCFRPPYGATDARIHQAVNKAGMREVLWTVDTLDWQKPGVKAIQRVGKSRHVKNHGIILMHDGGGTREQTVAALPKLIKELQARGFKAQALPYC</sequence>
<dbReference type="GO" id="GO:0016810">
    <property type="term" value="F:hydrolase activity, acting on carbon-nitrogen (but not peptide) bonds"/>
    <property type="evidence" value="ECO:0007669"/>
    <property type="project" value="InterPro"/>
</dbReference>
<evidence type="ECO:0000313" key="3">
    <source>
        <dbReference type="EMBL" id="BAK33553.1"/>
    </source>
</evidence>
<evidence type="ECO:0000256" key="1">
    <source>
        <dbReference type="SAM" id="MobiDB-lite"/>
    </source>
</evidence>
<dbReference type="Pfam" id="PF01522">
    <property type="entry name" value="Polysacc_deac_1"/>
    <property type="match status" value="1"/>
</dbReference>
<proteinExistence type="predicted"/>
<dbReference type="PROSITE" id="PS51677">
    <property type="entry name" value="NODB"/>
    <property type="match status" value="1"/>
</dbReference>
<name>F5XK57_MICPN</name>
<keyword evidence="4" id="KW-1185">Reference proteome</keyword>
<gene>
    <name evidence="3" type="ordered locus">MLP_05390</name>
</gene>
<dbReference type="PANTHER" id="PTHR10587">
    <property type="entry name" value="GLYCOSYL TRANSFERASE-RELATED"/>
    <property type="match status" value="1"/>
</dbReference>
<feature type="domain" description="NodB homology" evidence="2">
    <location>
        <begin position="126"/>
        <end position="297"/>
    </location>
</feature>
<dbReference type="InterPro" id="IPR011330">
    <property type="entry name" value="Glyco_hydro/deAcase_b/a-brl"/>
</dbReference>
<feature type="region of interest" description="Disordered" evidence="1">
    <location>
        <begin position="37"/>
        <end position="122"/>
    </location>
</feature>
<dbReference type="KEGG" id="mph:MLP_05390"/>
<dbReference type="eggNOG" id="COG0726">
    <property type="taxonomic scope" value="Bacteria"/>
</dbReference>
<dbReference type="EMBL" id="AP012204">
    <property type="protein sequence ID" value="BAK33553.1"/>
    <property type="molecule type" value="Genomic_DNA"/>
</dbReference>
<dbReference type="HOGENOM" id="CLU_021264_2_2_11"/>
<evidence type="ECO:0000259" key="2">
    <source>
        <dbReference type="PROSITE" id="PS51677"/>
    </source>
</evidence>
<organism evidence="3 4">
    <name type="scientific">Microlunatus phosphovorus (strain ATCC 700054 / DSM 10555 / JCM 9379 / NBRC 101784 / NCIMB 13414 / VKM Ac-1990 / NM-1)</name>
    <dbReference type="NCBI Taxonomy" id="1032480"/>
    <lineage>
        <taxon>Bacteria</taxon>
        <taxon>Bacillati</taxon>
        <taxon>Actinomycetota</taxon>
        <taxon>Actinomycetes</taxon>
        <taxon>Propionibacteriales</taxon>
        <taxon>Propionibacteriaceae</taxon>
        <taxon>Microlunatus</taxon>
    </lineage>
</organism>
<reference evidence="3 4" key="1">
    <citation type="submission" date="2011-05" db="EMBL/GenBank/DDBJ databases">
        <title>Whole genome sequence of Microlunatus phosphovorus NM-1.</title>
        <authorList>
            <person name="Hosoyama A."/>
            <person name="Sasaki K."/>
            <person name="Harada T."/>
            <person name="Igarashi R."/>
            <person name="Kawakoshi A."/>
            <person name="Sasagawa M."/>
            <person name="Fukada J."/>
            <person name="Nakamura S."/>
            <person name="Katano Y."/>
            <person name="Hanada S."/>
            <person name="Kamagata Y."/>
            <person name="Nakamura N."/>
            <person name="Yamazaki S."/>
            <person name="Fujita N."/>
        </authorList>
    </citation>
    <scope>NUCLEOTIDE SEQUENCE [LARGE SCALE GENOMIC DNA]</scope>
    <source>
        <strain evidence="4">ATCC 700054 / DSM 10555 / JCM 9379 / NBRC 101784 / NCIMB 13414 / VKM Ac-1990 / NM-1</strain>
    </source>
</reference>
<dbReference type="AlphaFoldDB" id="F5XK57"/>
<dbReference type="Proteomes" id="UP000007947">
    <property type="component" value="Chromosome"/>
</dbReference>